<organism evidence="1 2">
    <name type="scientific">Panagrolaimus sp. ES5</name>
    <dbReference type="NCBI Taxonomy" id="591445"/>
    <lineage>
        <taxon>Eukaryota</taxon>
        <taxon>Metazoa</taxon>
        <taxon>Ecdysozoa</taxon>
        <taxon>Nematoda</taxon>
        <taxon>Chromadorea</taxon>
        <taxon>Rhabditida</taxon>
        <taxon>Tylenchina</taxon>
        <taxon>Panagrolaimomorpha</taxon>
        <taxon>Panagrolaimoidea</taxon>
        <taxon>Panagrolaimidae</taxon>
        <taxon>Panagrolaimus</taxon>
    </lineage>
</organism>
<dbReference type="Proteomes" id="UP000887579">
    <property type="component" value="Unplaced"/>
</dbReference>
<protein>
    <submittedName>
        <fullName evidence="2">CUB domain-containing protein</fullName>
    </submittedName>
</protein>
<name>A0AC34FDI3_9BILA</name>
<evidence type="ECO:0000313" key="1">
    <source>
        <dbReference type="Proteomes" id="UP000887579"/>
    </source>
</evidence>
<sequence length="328" mass="37311">MFNSTLIDQNSLFCNAKFDTETANSKLWFVIFNGMTGTFNVFNDYSDDVTQRSFGEDDYFTFAPSYFPITFQFIQNSSNYPSEWVAFEGIVYAYTPMNLCPFSEETINLESNRVIPISSSYDLNDNSGNNCKWTFTINSNQTLKIVFKYLRISNAILQLETEKYPAIIFESNVDPQNPTVSYYGSESGIFTLSYDINDTNIYTSFFALVSAVDRNPKNPKQICKSNSTGLFTDISNLDYNLGYSALDSCQYQILIPQNYEIILNPYCLMIEKNADILALHYPTVKPPVNLDTTYYLTSDANGTILEFSADGNTQQVGFTVQQRMLDKP</sequence>
<proteinExistence type="predicted"/>
<accession>A0AC34FDI3</accession>
<dbReference type="WBParaSite" id="ES5_v2.g15267.t1">
    <property type="protein sequence ID" value="ES5_v2.g15267.t1"/>
    <property type="gene ID" value="ES5_v2.g15267"/>
</dbReference>
<reference evidence="2" key="1">
    <citation type="submission" date="2022-11" db="UniProtKB">
        <authorList>
            <consortium name="WormBaseParasite"/>
        </authorList>
    </citation>
    <scope>IDENTIFICATION</scope>
</reference>
<evidence type="ECO:0000313" key="2">
    <source>
        <dbReference type="WBParaSite" id="ES5_v2.g15267.t1"/>
    </source>
</evidence>